<dbReference type="AlphaFoldDB" id="A0A5A7SKL8"/>
<dbReference type="NCBIfam" id="TIGR00666">
    <property type="entry name" value="PBP4"/>
    <property type="match status" value="1"/>
</dbReference>
<sequence length="461" mass="46886">MGGLATRRRRKIQALLGGLVVLVLLAAAAFVVVQRPWDADASRGELTTAAEPPPVVAAPLVAPVPASAPVPTPAALAAALAPVVGNPNLGSFAGSVSDAASGTQLWSADPTKPMTPASTTKVLTSAAALLALPSDHRVETRVVRGATPNELVLVGGGDVTLTAQPLGSPNIFPGSAHIADLVDQIKKSGAPVDTIVVDTRAFTGPELAPGWLPEDIGNGFITPMQPLMLDAGRIKPLEDESPRTPTPALDTGRALATALGLDPAKVALGSAPPGAAPVASVQSAPLRDRLRQMMVLSDNILAEAVGREIAIGEGVDPSFTGAASAVMDTLRKAGFDLGGVTLHDVSGMSTDNRVPAGVLDSILNAAAGDKQPKLRRMLDYLPVAGATGTLADRYASGNRSAAGWVRAKTGTLSVASALVGYVVDDSGRILTFALMSNDRPPDASRPALDAIASTLRSCGCQ</sequence>
<protein>
    <submittedName>
        <fullName evidence="3">D-alanyl-D-alanine carboxypeptidase/D-alanyl-D-alanine-endopeptidase</fullName>
        <ecNumber evidence="3">3.4.16.4</ecNumber>
    </submittedName>
</protein>
<dbReference type="OrthoDB" id="56883at2"/>
<dbReference type="Pfam" id="PF02113">
    <property type="entry name" value="Peptidase_S13"/>
    <property type="match status" value="2"/>
</dbReference>
<dbReference type="Proteomes" id="UP000322244">
    <property type="component" value="Unassembled WGS sequence"/>
</dbReference>
<name>A0A5A7SKL8_9NOCA</name>
<dbReference type="EC" id="3.4.16.4" evidence="3"/>
<gene>
    <name evidence="3" type="primary">dacB</name>
    <name evidence="3" type="ORF">FOY51_00040</name>
</gene>
<keyword evidence="3" id="KW-0121">Carboxypeptidase</keyword>
<evidence type="ECO:0000313" key="3">
    <source>
        <dbReference type="EMBL" id="KAA0025025.1"/>
    </source>
</evidence>
<evidence type="ECO:0000313" key="4">
    <source>
        <dbReference type="Proteomes" id="UP000322244"/>
    </source>
</evidence>
<accession>A0A5A7SKL8</accession>
<evidence type="ECO:0000256" key="2">
    <source>
        <dbReference type="ARBA" id="ARBA00022801"/>
    </source>
</evidence>
<dbReference type="GO" id="GO:0006508">
    <property type="term" value="P:proteolysis"/>
    <property type="evidence" value="ECO:0007669"/>
    <property type="project" value="InterPro"/>
</dbReference>
<comment type="similarity">
    <text evidence="1">Belongs to the peptidase S13 family.</text>
</comment>
<dbReference type="EMBL" id="VLNY01000001">
    <property type="protein sequence ID" value="KAA0025025.1"/>
    <property type="molecule type" value="Genomic_DNA"/>
</dbReference>
<reference evidence="3 4" key="1">
    <citation type="submission" date="2019-07" db="EMBL/GenBank/DDBJ databases">
        <title>Rhodococcus cavernicolus sp. nov., isolated from a cave.</title>
        <authorList>
            <person name="Lee S.D."/>
        </authorList>
    </citation>
    <scope>NUCLEOTIDE SEQUENCE [LARGE SCALE GENOMIC DNA]</scope>
    <source>
        <strain evidence="3 4">C1-24</strain>
    </source>
</reference>
<dbReference type="InterPro" id="IPR012338">
    <property type="entry name" value="Beta-lactam/transpept-like"/>
</dbReference>
<keyword evidence="3" id="KW-0645">Protease</keyword>
<dbReference type="Gene3D" id="3.40.710.10">
    <property type="entry name" value="DD-peptidase/beta-lactamase superfamily"/>
    <property type="match status" value="2"/>
</dbReference>
<dbReference type="GO" id="GO:0000270">
    <property type="term" value="P:peptidoglycan metabolic process"/>
    <property type="evidence" value="ECO:0007669"/>
    <property type="project" value="TreeGrafter"/>
</dbReference>
<evidence type="ECO:0000256" key="1">
    <source>
        <dbReference type="ARBA" id="ARBA00006096"/>
    </source>
</evidence>
<dbReference type="PRINTS" id="PR00922">
    <property type="entry name" value="DADACBPTASE3"/>
</dbReference>
<proteinExistence type="inferred from homology"/>
<dbReference type="PANTHER" id="PTHR30023">
    <property type="entry name" value="D-ALANYL-D-ALANINE CARBOXYPEPTIDASE"/>
    <property type="match status" value="1"/>
</dbReference>
<keyword evidence="4" id="KW-1185">Reference proteome</keyword>
<comment type="caution">
    <text evidence="3">The sequence shown here is derived from an EMBL/GenBank/DDBJ whole genome shotgun (WGS) entry which is preliminary data.</text>
</comment>
<dbReference type="InterPro" id="IPR000667">
    <property type="entry name" value="Peptidase_S13"/>
</dbReference>
<dbReference type="PANTHER" id="PTHR30023:SF0">
    <property type="entry name" value="PENICILLIN-SENSITIVE CARBOXYPEPTIDASE A"/>
    <property type="match status" value="1"/>
</dbReference>
<organism evidence="3 4">
    <name type="scientific">Antrihabitans cavernicola</name>
    <dbReference type="NCBI Taxonomy" id="2495913"/>
    <lineage>
        <taxon>Bacteria</taxon>
        <taxon>Bacillati</taxon>
        <taxon>Actinomycetota</taxon>
        <taxon>Actinomycetes</taxon>
        <taxon>Mycobacteriales</taxon>
        <taxon>Nocardiaceae</taxon>
        <taxon>Antrihabitans</taxon>
    </lineage>
</organism>
<dbReference type="SUPFAM" id="SSF56601">
    <property type="entry name" value="beta-lactamase/transpeptidase-like"/>
    <property type="match status" value="1"/>
</dbReference>
<dbReference type="GO" id="GO:0009002">
    <property type="term" value="F:serine-type D-Ala-D-Ala carboxypeptidase activity"/>
    <property type="evidence" value="ECO:0007669"/>
    <property type="project" value="UniProtKB-EC"/>
</dbReference>
<keyword evidence="2 3" id="KW-0378">Hydrolase</keyword>
<dbReference type="RefSeq" id="WP_149428800.1">
    <property type="nucleotide sequence ID" value="NZ_VLNY01000001.1"/>
</dbReference>